<dbReference type="Proteomes" id="UP000186905">
    <property type="component" value="Unassembled WGS sequence"/>
</dbReference>
<comment type="caution">
    <text evidence="2">The sequence shown here is derived from an EMBL/GenBank/DDBJ whole genome shotgun (WGS) entry which is preliminary data.</text>
</comment>
<sequence>MDGKSYSGKYYVPRKIRRYGDGGKSLVEKYPKGSPIKIYYSIKNPAEHEAEKLTDFIDKAMYEFFFDASPIFIFLSLIGMFFYYLATFSY</sequence>
<gene>
    <name evidence="2" type="ORF">BIT28_03010</name>
</gene>
<feature type="transmembrane region" description="Helical" evidence="1">
    <location>
        <begin position="64"/>
        <end position="86"/>
    </location>
</feature>
<accession>A0A1Q9G9Y2</accession>
<dbReference type="AlphaFoldDB" id="A0A1Q9G9Y2"/>
<evidence type="ECO:0000256" key="1">
    <source>
        <dbReference type="SAM" id="Phobius"/>
    </source>
</evidence>
<keyword evidence="3" id="KW-1185">Reference proteome</keyword>
<protein>
    <recommendedName>
        <fullName evidence="4">DUF3592 domain-containing protein</fullName>
    </recommendedName>
</protein>
<keyword evidence="1" id="KW-0812">Transmembrane</keyword>
<dbReference type="OrthoDB" id="112825at135623"/>
<name>A0A1Q9G9Y2_9GAMM</name>
<evidence type="ECO:0000313" key="2">
    <source>
        <dbReference type="EMBL" id="OLQ71156.1"/>
    </source>
</evidence>
<proteinExistence type="predicted"/>
<keyword evidence="1" id="KW-0472">Membrane</keyword>
<reference evidence="2 3" key="1">
    <citation type="submission" date="2016-09" db="EMBL/GenBank/DDBJ databases">
        <title>Photobacterium proteolyticum sp. nov. a protease producing bacterium isolated from ocean sediments of Laizhou Bay.</title>
        <authorList>
            <person name="Li Y."/>
        </authorList>
    </citation>
    <scope>NUCLEOTIDE SEQUENCE [LARGE SCALE GENOMIC DNA]</scope>
    <source>
        <strain evidence="2 3">13-12</strain>
    </source>
</reference>
<keyword evidence="1" id="KW-1133">Transmembrane helix</keyword>
<dbReference type="EMBL" id="MJIL01000095">
    <property type="protein sequence ID" value="OLQ71156.1"/>
    <property type="molecule type" value="Genomic_DNA"/>
</dbReference>
<evidence type="ECO:0000313" key="3">
    <source>
        <dbReference type="Proteomes" id="UP000186905"/>
    </source>
</evidence>
<organism evidence="2 3">
    <name type="scientific">Photobacterium proteolyticum</name>
    <dbReference type="NCBI Taxonomy" id="1903952"/>
    <lineage>
        <taxon>Bacteria</taxon>
        <taxon>Pseudomonadati</taxon>
        <taxon>Pseudomonadota</taxon>
        <taxon>Gammaproteobacteria</taxon>
        <taxon>Vibrionales</taxon>
        <taxon>Vibrionaceae</taxon>
        <taxon>Photobacterium</taxon>
    </lineage>
</organism>
<evidence type="ECO:0008006" key="4">
    <source>
        <dbReference type="Google" id="ProtNLM"/>
    </source>
</evidence>